<accession>A0ABQ8J9Y1</accession>
<reference evidence="1 2" key="1">
    <citation type="journal article" date="2018" name="J. Allergy Clin. Immunol.">
        <title>High-quality assembly of Dermatophagoides pteronyssinus genome and transcriptome reveals a wide range of novel allergens.</title>
        <authorList>
            <person name="Liu X.Y."/>
            <person name="Yang K.Y."/>
            <person name="Wang M.Q."/>
            <person name="Kwok J.S."/>
            <person name="Zeng X."/>
            <person name="Yang Z."/>
            <person name="Xiao X.J."/>
            <person name="Lau C.P."/>
            <person name="Li Y."/>
            <person name="Huang Z.M."/>
            <person name="Ba J.G."/>
            <person name="Yim A.K."/>
            <person name="Ouyang C.Y."/>
            <person name="Ngai S.M."/>
            <person name="Chan T.F."/>
            <person name="Leung E.L."/>
            <person name="Liu L."/>
            <person name="Liu Z.G."/>
            <person name="Tsui S.K."/>
        </authorList>
    </citation>
    <scope>NUCLEOTIDE SEQUENCE [LARGE SCALE GENOMIC DNA]</scope>
    <source>
        <strain evidence="1">Derp</strain>
    </source>
</reference>
<evidence type="ECO:0000313" key="2">
    <source>
        <dbReference type="Proteomes" id="UP000887458"/>
    </source>
</evidence>
<sequence length="70" mass="8232">MAKCFSRYECESDLHSRFHFIFFFIFTIISNNNCSNILPVCSLFMDDNDDDCNDGQTPTFDLDIFVNCKR</sequence>
<evidence type="ECO:0000313" key="1">
    <source>
        <dbReference type="EMBL" id="KAH9419171.1"/>
    </source>
</evidence>
<protein>
    <submittedName>
        <fullName evidence="1">Uncharacterized protein</fullName>
    </submittedName>
</protein>
<reference evidence="1 2" key="2">
    <citation type="journal article" date="2022" name="Mol. Biol. Evol.">
        <title>Comparative Genomics Reveals Insights into the Divergent Evolution of Astigmatic Mites and Household Pest Adaptations.</title>
        <authorList>
            <person name="Xiong Q."/>
            <person name="Wan A.T."/>
            <person name="Liu X."/>
            <person name="Fung C.S."/>
            <person name="Xiao X."/>
            <person name="Malainual N."/>
            <person name="Hou J."/>
            <person name="Wang L."/>
            <person name="Wang M."/>
            <person name="Yang K.Y."/>
            <person name="Cui Y."/>
            <person name="Leung E.L."/>
            <person name="Nong W."/>
            <person name="Shin S.K."/>
            <person name="Au S.W."/>
            <person name="Jeong K.Y."/>
            <person name="Chew F.T."/>
            <person name="Hui J.H."/>
            <person name="Leung T.F."/>
            <person name="Tungtrongchitr A."/>
            <person name="Zhong N."/>
            <person name="Liu Z."/>
            <person name="Tsui S.K."/>
        </authorList>
    </citation>
    <scope>NUCLEOTIDE SEQUENCE [LARGE SCALE GENOMIC DNA]</scope>
    <source>
        <strain evidence="1">Derp</strain>
    </source>
</reference>
<comment type="caution">
    <text evidence="1">The sequence shown here is derived from an EMBL/GenBank/DDBJ whole genome shotgun (WGS) entry which is preliminary data.</text>
</comment>
<dbReference type="EMBL" id="NJHN03000060">
    <property type="protein sequence ID" value="KAH9419171.1"/>
    <property type="molecule type" value="Genomic_DNA"/>
</dbReference>
<proteinExistence type="predicted"/>
<dbReference type="Proteomes" id="UP000887458">
    <property type="component" value="Unassembled WGS sequence"/>
</dbReference>
<keyword evidence="2" id="KW-1185">Reference proteome</keyword>
<organism evidence="1 2">
    <name type="scientific">Dermatophagoides pteronyssinus</name>
    <name type="common">European house dust mite</name>
    <dbReference type="NCBI Taxonomy" id="6956"/>
    <lineage>
        <taxon>Eukaryota</taxon>
        <taxon>Metazoa</taxon>
        <taxon>Ecdysozoa</taxon>
        <taxon>Arthropoda</taxon>
        <taxon>Chelicerata</taxon>
        <taxon>Arachnida</taxon>
        <taxon>Acari</taxon>
        <taxon>Acariformes</taxon>
        <taxon>Sarcoptiformes</taxon>
        <taxon>Astigmata</taxon>
        <taxon>Psoroptidia</taxon>
        <taxon>Analgoidea</taxon>
        <taxon>Pyroglyphidae</taxon>
        <taxon>Dermatophagoidinae</taxon>
        <taxon>Dermatophagoides</taxon>
    </lineage>
</organism>
<name>A0ABQ8J9Y1_DERPT</name>
<gene>
    <name evidence="1" type="ORF">DERP_005675</name>
</gene>